<dbReference type="Gramene" id="EOY00358">
    <property type="protein sequence ID" value="EOY00358"/>
    <property type="gene ID" value="TCM_010207"/>
</dbReference>
<keyword evidence="2" id="KW-1185">Reference proteome</keyword>
<dbReference type="HOGENOM" id="CLU_106905_0_0_1"/>
<sequence>MKVQKFRSIVEKGKTMGMLMKRIANLTETTAKPALPFSWKILFSPSFTHRSLFSTSTKTDVVEGTAADVDAISGGDDLVYSDPPVSTTVKPLLPNVLQPRVVIYDGVCHLCHQGVKWVIKADKYRKIKFCCVQSKAAEPYLRVCGVDREDVLRRFVFIEGLGVYHQASTAALRVLSYLPLPYSALSAFLIIPTPLRDAVYDHVAKRRYDWFGKSEDCLVLQENELLKRFIDREEMMDRSQSNL</sequence>
<dbReference type="eggNOG" id="ENOG502RY65">
    <property type="taxonomic scope" value="Eukaryota"/>
</dbReference>
<dbReference type="GO" id="GO:0015035">
    <property type="term" value="F:protein-disulfide reductase activity"/>
    <property type="evidence" value="ECO:0007669"/>
    <property type="project" value="InterPro"/>
</dbReference>
<reference evidence="1 2" key="1">
    <citation type="journal article" date="2013" name="Genome Biol.">
        <title>The genome sequence of the most widely cultivated cacao type and its use to identify candidate genes regulating pod color.</title>
        <authorList>
            <person name="Motamayor J.C."/>
            <person name="Mockaitis K."/>
            <person name="Schmutz J."/>
            <person name="Haiminen N."/>
            <person name="Iii D.L."/>
            <person name="Cornejo O."/>
            <person name="Findley S.D."/>
            <person name="Zheng P."/>
            <person name="Utro F."/>
            <person name="Royaert S."/>
            <person name="Saski C."/>
            <person name="Jenkins J."/>
            <person name="Podicheti R."/>
            <person name="Zhao M."/>
            <person name="Scheffler B.E."/>
            <person name="Stack J.C."/>
            <person name="Feltus F.A."/>
            <person name="Mustiga G.M."/>
            <person name="Amores F."/>
            <person name="Phillips W."/>
            <person name="Marelli J.P."/>
            <person name="May G.D."/>
            <person name="Shapiro H."/>
            <person name="Ma J."/>
            <person name="Bustamante C.D."/>
            <person name="Schnell R.J."/>
            <person name="Main D."/>
            <person name="Gilbert D."/>
            <person name="Parida L."/>
            <person name="Kuhn D.N."/>
        </authorList>
    </citation>
    <scope>NUCLEOTIDE SEQUENCE [LARGE SCALE GENOMIC DNA]</scope>
    <source>
        <strain evidence="2">cv. Matina 1-6</strain>
    </source>
</reference>
<dbReference type="Proteomes" id="UP000026915">
    <property type="component" value="Chromosome 2"/>
</dbReference>
<dbReference type="OMA" id="GWAGAND"/>
<dbReference type="InParanoid" id="A0A061E6T8"/>
<dbReference type="FunCoup" id="A0A061E6T8">
    <property type="interactions" value="10"/>
</dbReference>
<organism evidence="1 2">
    <name type="scientific">Theobroma cacao</name>
    <name type="common">Cacao</name>
    <name type="synonym">Cocoa</name>
    <dbReference type="NCBI Taxonomy" id="3641"/>
    <lineage>
        <taxon>Eukaryota</taxon>
        <taxon>Viridiplantae</taxon>
        <taxon>Streptophyta</taxon>
        <taxon>Embryophyta</taxon>
        <taxon>Tracheophyta</taxon>
        <taxon>Spermatophyta</taxon>
        <taxon>Magnoliopsida</taxon>
        <taxon>eudicotyledons</taxon>
        <taxon>Gunneridae</taxon>
        <taxon>Pentapetalae</taxon>
        <taxon>rosids</taxon>
        <taxon>malvids</taxon>
        <taxon>Malvales</taxon>
        <taxon>Malvaceae</taxon>
        <taxon>Byttnerioideae</taxon>
        <taxon>Theobroma</taxon>
    </lineage>
</organism>
<dbReference type="EMBL" id="CM001880">
    <property type="protein sequence ID" value="EOY00358.1"/>
    <property type="molecule type" value="Genomic_DNA"/>
</dbReference>
<dbReference type="PANTHER" id="PTHR33639">
    <property type="entry name" value="THIOL-DISULFIDE OXIDOREDUCTASE DCC"/>
    <property type="match status" value="1"/>
</dbReference>
<evidence type="ECO:0000313" key="1">
    <source>
        <dbReference type="EMBL" id="EOY00358.1"/>
    </source>
</evidence>
<dbReference type="PANTHER" id="PTHR33639:SF1">
    <property type="entry name" value="T23E23.25"/>
    <property type="match status" value="1"/>
</dbReference>
<dbReference type="AlphaFoldDB" id="A0A061E6T8"/>
<name>A0A061E6T8_THECC</name>
<dbReference type="Pfam" id="PF04134">
    <property type="entry name" value="DCC1-like"/>
    <property type="match status" value="1"/>
</dbReference>
<gene>
    <name evidence="1" type="ORF">TCM_010207</name>
</gene>
<dbReference type="InterPro" id="IPR007263">
    <property type="entry name" value="DCC1-like"/>
</dbReference>
<protein>
    <submittedName>
        <fullName evidence="1">Thiol-disulfide oxidoreductase DCC</fullName>
    </submittedName>
</protein>
<accession>A0A061E6T8</accession>
<evidence type="ECO:0000313" key="2">
    <source>
        <dbReference type="Proteomes" id="UP000026915"/>
    </source>
</evidence>
<dbReference type="InterPro" id="IPR052927">
    <property type="entry name" value="DCC_oxidoreductase"/>
</dbReference>
<proteinExistence type="predicted"/>